<keyword evidence="3" id="KW-1185">Reference proteome</keyword>
<sequence>SSLTAMTSGTASSLHYHQNRRGGG</sequence>
<dbReference type="Proteomes" id="UP000221165">
    <property type="component" value="Unassembled WGS sequence"/>
</dbReference>
<reference evidence="2 3" key="1">
    <citation type="journal article" date="2017" name="Int. J. Parasitol.">
        <title>The genome of the protozoan parasite Cystoisospora suis and a reverse vaccinology approach to identify vaccine candidates.</title>
        <authorList>
            <person name="Palmieri N."/>
            <person name="Shrestha A."/>
            <person name="Ruttkowski B."/>
            <person name="Beck T."/>
            <person name="Vogl C."/>
            <person name="Tomley F."/>
            <person name="Blake D.P."/>
            <person name="Joachim A."/>
        </authorList>
    </citation>
    <scope>NUCLEOTIDE SEQUENCE [LARGE SCALE GENOMIC DNA]</scope>
    <source>
        <strain evidence="2 3">Wien I</strain>
    </source>
</reference>
<feature type="compositionally biased region" description="Polar residues" evidence="1">
    <location>
        <begin position="1"/>
        <end position="16"/>
    </location>
</feature>
<accession>A0A2C6KIA2</accession>
<evidence type="ECO:0000256" key="1">
    <source>
        <dbReference type="SAM" id="MobiDB-lite"/>
    </source>
</evidence>
<dbReference type="VEuPathDB" id="ToxoDB:CSUI_010064"/>
<evidence type="ECO:0000313" key="3">
    <source>
        <dbReference type="Proteomes" id="UP000221165"/>
    </source>
</evidence>
<organism evidence="2 3">
    <name type="scientific">Cystoisospora suis</name>
    <dbReference type="NCBI Taxonomy" id="483139"/>
    <lineage>
        <taxon>Eukaryota</taxon>
        <taxon>Sar</taxon>
        <taxon>Alveolata</taxon>
        <taxon>Apicomplexa</taxon>
        <taxon>Conoidasida</taxon>
        <taxon>Coccidia</taxon>
        <taxon>Eucoccidiorida</taxon>
        <taxon>Eimeriorina</taxon>
        <taxon>Sarcocystidae</taxon>
        <taxon>Cystoisospora</taxon>
    </lineage>
</organism>
<protein>
    <submittedName>
        <fullName evidence="2">Uncharacterized protein</fullName>
    </submittedName>
</protein>
<feature type="region of interest" description="Disordered" evidence="1">
    <location>
        <begin position="1"/>
        <end position="24"/>
    </location>
</feature>
<comment type="caution">
    <text evidence="2">The sequence shown here is derived from an EMBL/GenBank/DDBJ whole genome shotgun (WGS) entry which is preliminary data.</text>
</comment>
<dbReference type="EMBL" id="MIGC01006604">
    <property type="protein sequence ID" value="PHJ16124.1"/>
    <property type="molecule type" value="Genomic_DNA"/>
</dbReference>
<name>A0A2C6KIA2_9APIC</name>
<feature type="non-terminal residue" evidence="2">
    <location>
        <position position="1"/>
    </location>
</feature>
<feature type="non-terminal residue" evidence="2">
    <location>
        <position position="24"/>
    </location>
</feature>
<dbReference type="AlphaFoldDB" id="A0A2C6KIA2"/>
<gene>
    <name evidence="2" type="ORF">CSUI_010064</name>
</gene>
<evidence type="ECO:0000313" key="2">
    <source>
        <dbReference type="EMBL" id="PHJ16124.1"/>
    </source>
</evidence>
<proteinExistence type="predicted"/>